<organism evidence="1 2">
    <name type="scientific">Mycolicibacterium thermoresistibile</name>
    <name type="common">Mycobacterium thermoresistibile</name>
    <dbReference type="NCBI Taxonomy" id="1797"/>
    <lineage>
        <taxon>Bacteria</taxon>
        <taxon>Bacillati</taxon>
        <taxon>Actinomycetota</taxon>
        <taxon>Actinomycetes</taxon>
        <taxon>Mycobacteriales</taxon>
        <taxon>Mycobacteriaceae</taxon>
        <taxon>Mycolicibacterium</taxon>
    </lineage>
</organism>
<dbReference type="EMBL" id="BCTB01000004">
    <property type="protein sequence ID" value="GAT13739.1"/>
    <property type="molecule type" value="Genomic_DNA"/>
</dbReference>
<sequence length="236" mass="23950">MLSAIAIVPSAPVMVPELAGAAAAELSGLRDAVFTAAAALPQRWLAVGVGPADATVPADSVGTFAGYGVDVRVRLAPHPGPDGPGWNGQQPTELPLCALITGWVRGQAAPHARAEVRVCAADLPAPAARDRGRALRAEIDRSAEPVGVLLVADGANTLTPSAPGGHDPDSVPIQRALDDALAAGDTAALTDLPGAIVGRAAYQLLTGLVEPAPRSARELYRGAPYGVGYFTGLWTP</sequence>
<dbReference type="Proteomes" id="UP000069654">
    <property type="component" value="Unassembled WGS sequence"/>
</dbReference>
<reference evidence="1 2" key="1">
    <citation type="journal article" date="2016" name="Genome Announc.">
        <title>Draft Genome Sequences of Five Rapidly Growing Mycobacterium Species, M. thermoresistibile, M. fortuitum subsp. acetamidolyticum, M. canariasense, M. brisbanense, and M. novocastrense.</title>
        <authorList>
            <person name="Katahira K."/>
            <person name="Ogura Y."/>
            <person name="Gotoh Y."/>
            <person name="Hayashi T."/>
        </authorList>
    </citation>
    <scope>NUCLEOTIDE SEQUENCE [LARGE SCALE GENOMIC DNA]</scope>
    <source>
        <strain evidence="1 2">JCM6362</strain>
    </source>
</reference>
<protein>
    <submittedName>
        <fullName evidence="1">Uncharacterized protein</fullName>
    </submittedName>
</protein>
<dbReference type="Gene3D" id="3.40.830.10">
    <property type="entry name" value="LigB-like"/>
    <property type="match status" value="1"/>
</dbReference>
<evidence type="ECO:0000313" key="2">
    <source>
        <dbReference type="Proteomes" id="UP000069654"/>
    </source>
</evidence>
<evidence type="ECO:0000313" key="1">
    <source>
        <dbReference type="EMBL" id="GAT13739.1"/>
    </source>
</evidence>
<gene>
    <name evidence="1" type="ORF">RMCT_0710</name>
</gene>
<dbReference type="OrthoDB" id="4543339at2"/>
<dbReference type="RefSeq" id="WP_003926797.1">
    <property type="nucleotide sequence ID" value="NZ_BCTB01000004.1"/>
</dbReference>
<name>A0A100XBZ7_MYCTH</name>
<reference evidence="2" key="2">
    <citation type="submission" date="2016-02" db="EMBL/GenBank/DDBJ databases">
        <title>Draft genome sequence of five rapidly growing Mycobacterium species.</title>
        <authorList>
            <person name="Katahira K."/>
            <person name="Gotou Y."/>
            <person name="Iida K."/>
            <person name="Ogura Y."/>
            <person name="Hayashi T."/>
        </authorList>
    </citation>
    <scope>NUCLEOTIDE SEQUENCE [LARGE SCALE GENOMIC DNA]</scope>
    <source>
        <strain evidence="2">JCM6362</strain>
    </source>
</reference>
<accession>A0A100XBZ7</accession>
<proteinExistence type="predicted"/>
<comment type="caution">
    <text evidence="1">The sequence shown here is derived from an EMBL/GenBank/DDBJ whole genome shotgun (WGS) entry which is preliminary data.</text>
</comment>
<dbReference type="STRING" id="1797.RMCT_0710"/>
<dbReference type="OMA" id="SGRAPWQ"/>
<dbReference type="AlphaFoldDB" id="A0A100XBZ7"/>